<dbReference type="OrthoDB" id="6429157at2759"/>
<organism evidence="1 3">
    <name type="scientific">Araneus ventricosus</name>
    <name type="common">Orbweaver spider</name>
    <name type="synonym">Epeira ventricosa</name>
    <dbReference type="NCBI Taxonomy" id="182803"/>
    <lineage>
        <taxon>Eukaryota</taxon>
        <taxon>Metazoa</taxon>
        <taxon>Ecdysozoa</taxon>
        <taxon>Arthropoda</taxon>
        <taxon>Chelicerata</taxon>
        <taxon>Arachnida</taxon>
        <taxon>Araneae</taxon>
        <taxon>Araneomorphae</taxon>
        <taxon>Entelegynae</taxon>
        <taxon>Araneoidea</taxon>
        <taxon>Araneidae</taxon>
        <taxon>Araneus</taxon>
    </lineage>
</organism>
<evidence type="ECO:0008006" key="4">
    <source>
        <dbReference type="Google" id="ProtNLM"/>
    </source>
</evidence>
<dbReference type="Proteomes" id="UP000499080">
    <property type="component" value="Unassembled WGS sequence"/>
</dbReference>
<evidence type="ECO:0000313" key="1">
    <source>
        <dbReference type="EMBL" id="GBN92632.1"/>
    </source>
</evidence>
<feature type="non-terminal residue" evidence="1">
    <location>
        <position position="1"/>
    </location>
</feature>
<comment type="caution">
    <text evidence="1">The sequence shown here is derived from an EMBL/GenBank/DDBJ whole genome shotgun (WGS) entry which is preliminary data.</text>
</comment>
<dbReference type="EMBL" id="BGPR01024500">
    <property type="protein sequence ID" value="GBN92632.1"/>
    <property type="molecule type" value="Genomic_DNA"/>
</dbReference>
<dbReference type="SUPFAM" id="SSF53335">
    <property type="entry name" value="S-adenosyl-L-methionine-dependent methyltransferases"/>
    <property type="match status" value="1"/>
</dbReference>
<reference evidence="1 3" key="1">
    <citation type="journal article" date="2019" name="Sci. Rep.">
        <title>Orb-weaving spider Araneus ventricosus genome elucidates the spidroin gene catalogue.</title>
        <authorList>
            <person name="Kono N."/>
            <person name="Nakamura H."/>
            <person name="Ohtoshi R."/>
            <person name="Moran D.A.P."/>
            <person name="Shinohara A."/>
            <person name="Yoshida Y."/>
            <person name="Fujiwara M."/>
            <person name="Mori M."/>
            <person name="Tomita M."/>
            <person name="Arakawa K."/>
        </authorList>
    </citation>
    <scope>NUCLEOTIDE SEQUENCE [LARGE SCALE GENOMIC DNA]</scope>
</reference>
<dbReference type="Gene3D" id="3.40.50.150">
    <property type="entry name" value="Vaccinia Virus protein VP39"/>
    <property type="match status" value="1"/>
</dbReference>
<protein>
    <recommendedName>
        <fullName evidence="4">Methyltransferase domain-containing protein</fullName>
    </recommendedName>
</protein>
<name>A0A4Y2SWB4_ARAVE</name>
<gene>
    <name evidence="2" type="ORF">AVEN_175512_1</name>
    <name evidence="1" type="ORF">AVEN_95501_1</name>
</gene>
<dbReference type="InterPro" id="IPR029063">
    <property type="entry name" value="SAM-dependent_MTases_sf"/>
</dbReference>
<dbReference type="EMBL" id="BGPR01024501">
    <property type="protein sequence ID" value="GBN92633.1"/>
    <property type="molecule type" value="Genomic_DNA"/>
</dbReference>
<keyword evidence="3" id="KW-1185">Reference proteome</keyword>
<evidence type="ECO:0000313" key="2">
    <source>
        <dbReference type="EMBL" id="GBN92633.1"/>
    </source>
</evidence>
<accession>A0A4Y2SWB4</accession>
<dbReference type="Pfam" id="PF13489">
    <property type="entry name" value="Methyltransf_23"/>
    <property type="match status" value="1"/>
</dbReference>
<dbReference type="AlphaFoldDB" id="A0A4Y2SWB4"/>
<proteinExistence type="predicted"/>
<evidence type="ECO:0000313" key="3">
    <source>
        <dbReference type="Proteomes" id="UP000499080"/>
    </source>
</evidence>
<sequence length="278" mass="31795">ILEMGANPIRQKIFAGMFIDHCKDMFGWSDLSRDVIMDVGCGGEGYCGEAILQKFPDVGTIITIDSRSKVVRNIRLRTAAKMECLFADIEKRQSLRNYEGKMTKVIATHVFHQLREKEEAFRNVYHLLKPGGEAAVLFVMKSLIYEWLTDLLKKPKWKEAYKLHYADDMYESGFGADQYREMVEKIGFQVVECVEENRVIPYLSDQACKKALYEKCGYNFNVPPESLEEFKEECLQVLLKLSARDAQGRPCYRLTELSLLLTKPTEGAGSKTKENLGS</sequence>